<dbReference type="CDD" id="cd00093">
    <property type="entry name" value="HTH_XRE"/>
    <property type="match status" value="1"/>
</dbReference>
<sequence>MSHQIIYQDDKPVFVVVPYDEWIANRTGAEDADDAEDLAALHDALQNDDGRRYPIDVIKRLSASENPLKVYREHASMTQEELAALVGVTKTYIGQIERGERSMSDRLRGKLAATLNLDISDLTPWPQD</sequence>
<reference evidence="2 3" key="1">
    <citation type="submission" date="2014-07" db="EMBL/GenBank/DDBJ databases">
        <title>Draft genome sequence of Thalassospira profundimaris S25-3-2.</title>
        <authorList>
            <person name="Lai Q."/>
            <person name="Shao Z."/>
        </authorList>
    </citation>
    <scope>NUCLEOTIDE SEQUENCE [LARGE SCALE GENOMIC DNA]</scope>
    <source>
        <strain evidence="2 3">S25-3-2</strain>
    </source>
</reference>
<evidence type="ECO:0000313" key="2">
    <source>
        <dbReference type="EMBL" id="RCK40143.1"/>
    </source>
</evidence>
<dbReference type="EMBL" id="JPWH01000047">
    <property type="protein sequence ID" value="RCK40143.1"/>
    <property type="molecule type" value="Genomic_DNA"/>
</dbReference>
<dbReference type="AlphaFoldDB" id="A0A367WFC9"/>
<dbReference type="SMART" id="SM00530">
    <property type="entry name" value="HTH_XRE"/>
    <property type="match status" value="1"/>
</dbReference>
<dbReference type="Pfam" id="PF01381">
    <property type="entry name" value="HTH_3"/>
    <property type="match status" value="1"/>
</dbReference>
<feature type="domain" description="HTH cro/C1-type" evidence="1">
    <location>
        <begin position="68"/>
        <end position="122"/>
    </location>
</feature>
<dbReference type="RefSeq" id="WP_085595771.1">
    <property type="nucleotide sequence ID" value="NZ_JPWH01000047.1"/>
</dbReference>
<dbReference type="Gene3D" id="1.10.260.40">
    <property type="entry name" value="lambda repressor-like DNA-binding domains"/>
    <property type="match status" value="1"/>
</dbReference>
<dbReference type="InterPro" id="IPR010982">
    <property type="entry name" value="Lambda_DNA-bd_dom_sf"/>
</dbReference>
<comment type="caution">
    <text evidence="2">The sequence shown here is derived from an EMBL/GenBank/DDBJ whole genome shotgun (WGS) entry which is preliminary data.</text>
</comment>
<dbReference type="InterPro" id="IPR001387">
    <property type="entry name" value="Cro/C1-type_HTH"/>
</dbReference>
<dbReference type="PROSITE" id="PS50943">
    <property type="entry name" value="HTH_CROC1"/>
    <property type="match status" value="1"/>
</dbReference>
<name>A0A367WFC9_9PROT</name>
<protein>
    <recommendedName>
        <fullName evidence="1">HTH cro/C1-type domain-containing protein</fullName>
    </recommendedName>
</protein>
<dbReference type="OrthoDB" id="407979at2"/>
<gene>
    <name evidence="2" type="ORF">TH25_25150</name>
</gene>
<organism evidence="2 3">
    <name type="scientific">Thalassospira profundimaris</name>
    <dbReference type="NCBI Taxonomy" id="502049"/>
    <lineage>
        <taxon>Bacteria</taxon>
        <taxon>Pseudomonadati</taxon>
        <taxon>Pseudomonadota</taxon>
        <taxon>Alphaproteobacteria</taxon>
        <taxon>Rhodospirillales</taxon>
        <taxon>Thalassospiraceae</taxon>
        <taxon>Thalassospira</taxon>
    </lineage>
</organism>
<dbReference type="GO" id="GO:0003677">
    <property type="term" value="F:DNA binding"/>
    <property type="evidence" value="ECO:0007669"/>
    <property type="project" value="InterPro"/>
</dbReference>
<evidence type="ECO:0000259" key="1">
    <source>
        <dbReference type="PROSITE" id="PS50943"/>
    </source>
</evidence>
<dbReference type="SUPFAM" id="SSF47413">
    <property type="entry name" value="lambda repressor-like DNA-binding domains"/>
    <property type="match status" value="1"/>
</dbReference>
<proteinExistence type="predicted"/>
<evidence type="ECO:0000313" key="3">
    <source>
        <dbReference type="Proteomes" id="UP000252517"/>
    </source>
</evidence>
<accession>A0A367WFC9</accession>
<dbReference type="Proteomes" id="UP000252517">
    <property type="component" value="Unassembled WGS sequence"/>
</dbReference>